<dbReference type="EMBL" id="CP021406">
    <property type="protein sequence ID" value="ATI43740.1"/>
    <property type="molecule type" value="Genomic_DNA"/>
</dbReference>
<dbReference type="SUPFAM" id="SSF47413">
    <property type="entry name" value="lambda repressor-like DNA-binding domains"/>
    <property type="match status" value="1"/>
</dbReference>
<dbReference type="InterPro" id="IPR010982">
    <property type="entry name" value="Lambda_DNA-bd_dom_sf"/>
</dbReference>
<accession>A0A291M498</accession>
<proteinExistence type="predicted"/>
<dbReference type="InterPro" id="IPR001387">
    <property type="entry name" value="Cro/C1-type_HTH"/>
</dbReference>
<dbReference type="GO" id="GO:0005829">
    <property type="term" value="C:cytosol"/>
    <property type="evidence" value="ECO:0007669"/>
    <property type="project" value="TreeGrafter"/>
</dbReference>
<dbReference type="Proteomes" id="UP000219050">
    <property type="component" value="Plasmid pDY25-B"/>
</dbReference>
<evidence type="ECO:0000259" key="2">
    <source>
        <dbReference type="PROSITE" id="PS50943"/>
    </source>
</evidence>
<dbReference type="PROSITE" id="PS50943">
    <property type="entry name" value="HTH_CROC1"/>
    <property type="match status" value="1"/>
</dbReference>
<reference evidence="3 4" key="1">
    <citation type="submission" date="2017-05" db="EMBL/GenBank/DDBJ databases">
        <title>Comparative genomic and metabolic analysis of manganese-oxidizing mechanisms in Celeribater manganoxidans DY25T: its adaption to the environment of polymetallic nodule.</title>
        <authorList>
            <person name="Wang X."/>
        </authorList>
    </citation>
    <scope>NUCLEOTIDE SEQUENCE [LARGE SCALE GENOMIC DNA]</scope>
    <source>
        <strain evidence="3 4">DY25</strain>
        <plasmid evidence="4">pdy25-b</plasmid>
    </source>
</reference>
<dbReference type="GO" id="GO:0003700">
    <property type="term" value="F:DNA-binding transcription factor activity"/>
    <property type="evidence" value="ECO:0007669"/>
    <property type="project" value="TreeGrafter"/>
</dbReference>
<sequence>MTNSLGEKIRRLRKEQKLTLDKLAELSGSSKSYIWELENKNPPRPSAEKLTKIAEVLGVTIEYLLDEKQAISEEDAVDVQFYREYRHMDADTKEKIREMVKLWGKPG</sequence>
<gene>
    <name evidence="3" type="ORF">CBW24_16475</name>
</gene>
<dbReference type="SMART" id="SM00530">
    <property type="entry name" value="HTH_XRE"/>
    <property type="match status" value="1"/>
</dbReference>
<dbReference type="OrthoDB" id="9813152at2"/>
<evidence type="ECO:0000313" key="4">
    <source>
        <dbReference type="Proteomes" id="UP000219050"/>
    </source>
</evidence>
<dbReference type="PANTHER" id="PTHR46797:SF1">
    <property type="entry name" value="METHYLPHOSPHONATE SYNTHASE"/>
    <property type="match status" value="1"/>
</dbReference>
<evidence type="ECO:0000313" key="3">
    <source>
        <dbReference type="EMBL" id="ATI43740.1"/>
    </source>
</evidence>
<dbReference type="CDD" id="cd00093">
    <property type="entry name" value="HTH_XRE"/>
    <property type="match status" value="1"/>
</dbReference>
<feature type="domain" description="HTH cro/C1-type" evidence="2">
    <location>
        <begin position="9"/>
        <end position="64"/>
    </location>
</feature>
<keyword evidence="4" id="KW-1185">Reference proteome</keyword>
<dbReference type="GO" id="GO:0003677">
    <property type="term" value="F:DNA binding"/>
    <property type="evidence" value="ECO:0007669"/>
    <property type="project" value="UniProtKB-KW"/>
</dbReference>
<protein>
    <submittedName>
        <fullName evidence="3">Transcriptional regulator</fullName>
    </submittedName>
</protein>
<keyword evidence="1" id="KW-0238">DNA-binding</keyword>
<dbReference type="Pfam" id="PF01381">
    <property type="entry name" value="HTH_3"/>
    <property type="match status" value="1"/>
</dbReference>
<keyword evidence="3" id="KW-0614">Plasmid</keyword>
<dbReference type="AlphaFoldDB" id="A0A291M498"/>
<geneLocation type="plasmid" evidence="4">
    <name>pdy25-b</name>
</geneLocation>
<dbReference type="RefSeq" id="WP_067920594.1">
    <property type="nucleotide sequence ID" value="NZ_CP021406.1"/>
</dbReference>
<dbReference type="KEGG" id="cmag:CBW24_16475"/>
<name>A0A291M498_9RHOB</name>
<dbReference type="InterPro" id="IPR050807">
    <property type="entry name" value="TransReg_Diox_bact_type"/>
</dbReference>
<organism evidence="3 4">
    <name type="scientific">Pacificitalea manganoxidans</name>
    <dbReference type="NCBI Taxonomy" id="1411902"/>
    <lineage>
        <taxon>Bacteria</taxon>
        <taxon>Pseudomonadati</taxon>
        <taxon>Pseudomonadota</taxon>
        <taxon>Alphaproteobacteria</taxon>
        <taxon>Rhodobacterales</taxon>
        <taxon>Paracoccaceae</taxon>
        <taxon>Pacificitalea</taxon>
    </lineage>
</organism>
<evidence type="ECO:0000256" key="1">
    <source>
        <dbReference type="ARBA" id="ARBA00023125"/>
    </source>
</evidence>
<dbReference type="Gene3D" id="1.10.260.40">
    <property type="entry name" value="lambda repressor-like DNA-binding domains"/>
    <property type="match status" value="1"/>
</dbReference>
<dbReference type="PANTHER" id="PTHR46797">
    <property type="entry name" value="HTH-TYPE TRANSCRIPTIONAL REGULATOR"/>
    <property type="match status" value="1"/>
</dbReference>